<evidence type="ECO:0008006" key="3">
    <source>
        <dbReference type="Google" id="ProtNLM"/>
    </source>
</evidence>
<dbReference type="EMBL" id="BAABGA010000046">
    <property type="protein sequence ID" value="GAA4458927.1"/>
    <property type="molecule type" value="Genomic_DNA"/>
</dbReference>
<comment type="caution">
    <text evidence="1">The sequence shown here is derived from an EMBL/GenBank/DDBJ whole genome shotgun (WGS) entry which is preliminary data.</text>
</comment>
<gene>
    <name evidence="1" type="ORF">GCM10023156_37800</name>
</gene>
<evidence type="ECO:0000313" key="2">
    <source>
        <dbReference type="Proteomes" id="UP001500840"/>
    </source>
</evidence>
<reference evidence="2" key="1">
    <citation type="journal article" date="2019" name="Int. J. Syst. Evol. Microbiol.">
        <title>The Global Catalogue of Microorganisms (GCM) 10K type strain sequencing project: providing services to taxonomists for standard genome sequencing and annotation.</title>
        <authorList>
            <consortium name="The Broad Institute Genomics Platform"/>
            <consortium name="The Broad Institute Genome Sequencing Center for Infectious Disease"/>
            <person name="Wu L."/>
            <person name="Ma J."/>
        </authorList>
    </citation>
    <scope>NUCLEOTIDE SEQUENCE [LARGE SCALE GENOMIC DNA]</scope>
    <source>
        <strain evidence="2">JCM 17759</strain>
    </source>
</reference>
<organism evidence="1 2">
    <name type="scientific">Novipirellula rosea</name>
    <dbReference type="NCBI Taxonomy" id="1031540"/>
    <lineage>
        <taxon>Bacteria</taxon>
        <taxon>Pseudomonadati</taxon>
        <taxon>Planctomycetota</taxon>
        <taxon>Planctomycetia</taxon>
        <taxon>Pirellulales</taxon>
        <taxon>Pirellulaceae</taxon>
        <taxon>Novipirellula</taxon>
    </lineage>
</organism>
<keyword evidence="2" id="KW-1185">Reference proteome</keyword>
<protein>
    <recommendedName>
        <fullName evidence="3">RiboL-PSP-HEPN domain-containing protein</fullName>
    </recommendedName>
</protein>
<accession>A0ABP8N3F3</accession>
<proteinExistence type="predicted"/>
<name>A0ABP8N3F3_9BACT</name>
<dbReference type="Proteomes" id="UP001500840">
    <property type="component" value="Unassembled WGS sequence"/>
</dbReference>
<sequence>MRRAARIASLAGQGSGKGGISRLNIRVSCIKLVETAETLFADGHYGPAIVIAQAACEVIVDHAMSKAYADKAVPELEAAVNALLNAKSLQNKNVLRLYQTLTSDFDICQQAFWKGYTDMVKLRHRVAHAGANVQEPEARRSIDAATAFVDHVARHNSIA</sequence>
<evidence type="ECO:0000313" key="1">
    <source>
        <dbReference type="EMBL" id="GAA4458927.1"/>
    </source>
</evidence>